<gene>
    <name evidence="1" type="ORF">Naga_100448g5</name>
</gene>
<dbReference type="EMBL" id="AZIL01003129">
    <property type="protein sequence ID" value="EWM20384.1"/>
    <property type="molecule type" value="Genomic_DNA"/>
</dbReference>
<protein>
    <submittedName>
        <fullName evidence="1">Uncharacterized protein</fullName>
    </submittedName>
</protein>
<reference evidence="1 2" key="1">
    <citation type="journal article" date="2014" name="Mol. Plant">
        <title>Chromosome Scale Genome Assembly and Transcriptome Profiling of Nannochloropsis gaditana in Nitrogen Depletion.</title>
        <authorList>
            <person name="Corteggiani Carpinelli E."/>
            <person name="Telatin A."/>
            <person name="Vitulo N."/>
            <person name="Forcato C."/>
            <person name="D'Angelo M."/>
            <person name="Schiavon R."/>
            <person name="Vezzi A."/>
            <person name="Giacometti G.M."/>
            <person name="Morosinotto T."/>
            <person name="Valle G."/>
        </authorList>
    </citation>
    <scope>NUCLEOTIDE SEQUENCE [LARGE SCALE GENOMIC DNA]</scope>
    <source>
        <strain evidence="1 2">B-31</strain>
    </source>
</reference>
<comment type="caution">
    <text evidence="1">The sequence shown here is derived from an EMBL/GenBank/DDBJ whole genome shotgun (WGS) entry which is preliminary data.</text>
</comment>
<accession>W7THE5</accession>
<proteinExistence type="predicted"/>
<dbReference type="AlphaFoldDB" id="W7THE5"/>
<dbReference type="Proteomes" id="UP000019335">
    <property type="component" value="Unassembled WGS sequence"/>
</dbReference>
<name>W7THE5_9STRA</name>
<sequence>MRCKSESLDCVKRYLQDMKVSARPNACVRVCVQMEYLTGKGELILKYAHATKKARDSNTVQNQEQCDCRKLQYIVQHYDELQLPPEKKPDVINNAEFRVPAGNQSVRALELVFWVSCEYLSPETYLHLKVCSRAPSYKPLINFSHGTWRVGYLGRLPVKFAGGGGAYPNSHGKTMKNQAETRTVETDHFLTKTSPADQRVRYSRYT</sequence>
<organism evidence="1 2">
    <name type="scientific">Nannochloropsis gaditana</name>
    <dbReference type="NCBI Taxonomy" id="72520"/>
    <lineage>
        <taxon>Eukaryota</taxon>
        <taxon>Sar</taxon>
        <taxon>Stramenopiles</taxon>
        <taxon>Ochrophyta</taxon>
        <taxon>Eustigmatophyceae</taxon>
        <taxon>Eustigmatales</taxon>
        <taxon>Monodopsidaceae</taxon>
        <taxon>Nannochloropsis</taxon>
    </lineage>
</organism>
<keyword evidence="2" id="KW-1185">Reference proteome</keyword>
<evidence type="ECO:0000313" key="2">
    <source>
        <dbReference type="Proteomes" id="UP000019335"/>
    </source>
</evidence>
<evidence type="ECO:0000313" key="1">
    <source>
        <dbReference type="EMBL" id="EWM20384.1"/>
    </source>
</evidence>